<accession>A0A9W6ZCU1</accession>
<evidence type="ECO:0000313" key="12">
    <source>
        <dbReference type="EMBL" id="GMH48204.1"/>
    </source>
</evidence>
<dbReference type="PANTHER" id="PTHR30620:SF16">
    <property type="entry name" value="LYSOSOMAL BETA GLUCOSIDASE"/>
    <property type="match status" value="1"/>
</dbReference>
<feature type="domain" description="Glycoside hydrolase family 3 C-terminal" evidence="11">
    <location>
        <begin position="418"/>
        <end position="670"/>
    </location>
</feature>
<feature type="region of interest" description="Disordered" evidence="7">
    <location>
        <begin position="960"/>
        <end position="982"/>
    </location>
</feature>
<feature type="domain" description="Glycoside hydrolase family 3 N-terminal" evidence="10">
    <location>
        <begin position="122"/>
        <end position="377"/>
    </location>
</feature>
<dbReference type="InterPro" id="IPR013783">
    <property type="entry name" value="Ig-like_fold"/>
</dbReference>
<evidence type="ECO:0000259" key="11">
    <source>
        <dbReference type="Pfam" id="PF01915"/>
    </source>
</evidence>
<dbReference type="InterPro" id="IPR036962">
    <property type="entry name" value="Glyco_hydro_3_N_sf"/>
</dbReference>
<keyword evidence="8" id="KW-0812">Transmembrane</keyword>
<dbReference type="InterPro" id="IPR001764">
    <property type="entry name" value="Glyco_hydro_3_N"/>
</dbReference>
<keyword evidence="4 9" id="KW-0732">Signal</keyword>
<dbReference type="Pfam" id="PF00933">
    <property type="entry name" value="Glyco_hydro_3"/>
    <property type="match status" value="1"/>
</dbReference>
<evidence type="ECO:0000256" key="4">
    <source>
        <dbReference type="ARBA" id="ARBA00022729"/>
    </source>
</evidence>
<dbReference type="InterPro" id="IPR017853">
    <property type="entry name" value="GH"/>
</dbReference>
<keyword evidence="5" id="KW-0378">Hydrolase</keyword>
<dbReference type="AlphaFoldDB" id="A0A9W6ZCU1"/>
<dbReference type="EMBL" id="BRXX01000581">
    <property type="protein sequence ID" value="GMH48204.1"/>
    <property type="molecule type" value="Genomic_DNA"/>
</dbReference>
<dbReference type="Pfam" id="PF01915">
    <property type="entry name" value="Glyco_hydro_3_C"/>
    <property type="match status" value="1"/>
</dbReference>
<feature type="transmembrane region" description="Helical" evidence="8">
    <location>
        <begin position="901"/>
        <end position="923"/>
    </location>
</feature>
<reference evidence="13" key="1">
    <citation type="journal article" date="2023" name="Commun. Biol.">
        <title>Genome analysis of Parmales, the sister group of diatoms, reveals the evolutionary specialization of diatoms from phago-mixotrophs to photoautotrophs.</title>
        <authorList>
            <person name="Ban H."/>
            <person name="Sato S."/>
            <person name="Yoshikawa S."/>
            <person name="Yamada K."/>
            <person name="Nakamura Y."/>
            <person name="Ichinomiya M."/>
            <person name="Sato N."/>
            <person name="Blanc-Mathieu R."/>
            <person name="Endo H."/>
            <person name="Kuwata A."/>
            <person name="Ogata H."/>
        </authorList>
    </citation>
    <scope>NUCLEOTIDE SEQUENCE [LARGE SCALE GENOMIC DNA]</scope>
    <source>
        <strain evidence="13">NIES 3699</strain>
    </source>
</reference>
<dbReference type="Gene3D" id="3.40.50.1700">
    <property type="entry name" value="Glycoside hydrolase family 3 C-terminal domain"/>
    <property type="match status" value="1"/>
</dbReference>
<keyword evidence="8" id="KW-1133">Transmembrane helix</keyword>
<dbReference type="InterPro" id="IPR051915">
    <property type="entry name" value="Cellulose_Degrad_GH3"/>
</dbReference>
<keyword evidence="13" id="KW-1185">Reference proteome</keyword>
<dbReference type="SUPFAM" id="SSF52279">
    <property type="entry name" value="Beta-D-glucan exohydrolase, C-terminal domain"/>
    <property type="match status" value="1"/>
</dbReference>
<evidence type="ECO:0000256" key="8">
    <source>
        <dbReference type="SAM" id="Phobius"/>
    </source>
</evidence>
<dbReference type="InterPro" id="IPR002772">
    <property type="entry name" value="Glyco_hydro_3_C"/>
</dbReference>
<evidence type="ECO:0000259" key="10">
    <source>
        <dbReference type="Pfam" id="PF00933"/>
    </source>
</evidence>
<feature type="chain" id="PRO_5040925699" description="beta-glucosidase" evidence="9">
    <location>
        <begin position="17"/>
        <end position="1009"/>
    </location>
</feature>
<dbReference type="InterPro" id="IPR036881">
    <property type="entry name" value="Glyco_hydro_3_C_sf"/>
</dbReference>
<dbReference type="Gene3D" id="3.20.20.300">
    <property type="entry name" value="Glycoside hydrolase, family 3, N-terminal domain"/>
    <property type="match status" value="1"/>
</dbReference>
<evidence type="ECO:0000256" key="5">
    <source>
        <dbReference type="ARBA" id="ARBA00022801"/>
    </source>
</evidence>
<dbReference type="GO" id="GO:0009251">
    <property type="term" value="P:glucan catabolic process"/>
    <property type="evidence" value="ECO:0007669"/>
    <property type="project" value="TreeGrafter"/>
</dbReference>
<feature type="signal peptide" evidence="9">
    <location>
        <begin position="1"/>
        <end position="16"/>
    </location>
</feature>
<keyword evidence="6" id="KW-0326">Glycosidase</keyword>
<name>A0A9W6ZCU1_9STRA</name>
<evidence type="ECO:0000256" key="7">
    <source>
        <dbReference type="SAM" id="MobiDB-lite"/>
    </source>
</evidence>
<comment type="similarity">
    <text evidence="2">Belongs to the glycosyl hydrolase 3 family.</text>
</comment>
<evidence type="ECO:0000256" key="9">
    <source>
        <dbReference type="SAM" id="SignalP"/>
    </source>
</evidence>
<evidence type="ECO:0000313" key="13">
    <source>
        <dbReference type="Proteomes" id="UP001165160"/>
    </source>
</evidence>
<evidence type="ECO:0000256" key="6">
    <source>
        <dbReference type="ARBA" id="ARBA00023295"/>
    </source>
</evidence>
<comment type="caution">
    <text evidence="12">The sequence shown here is derived from an EMBL/GenBank/DDBJ whole genome shotgun (WGS) entry which is preliminary data.</text>
</comment>
<evidence type="ECO:0000256" key="2">
    <source>
        <dbReference type="ARBA" id="ARBA00005336"/>
    </source>
</evidence>
<keyword evidence="8" id="KW-0472">Membrane</keyword>
<evidence type="ECO:0000256" key="3">
    <source>
        <dbReference type="ARBA" id="ARBA00012744"/>
    </source>
</evidence>
<comment type="catalytic activity">
    <reaction evidence="1">
        <text>Hydrolysis of terminal, non-reducing beta-D-glucosyl residues with release of beta-D-glucose.</text>
        <dbReference type="EC" id="3.2.1.21"/>
    </reaction>
</comment>
<dbReference type="Proteomes" id="UP001165160">
    <property type="component" value="Unassembled WGS sequence"/>
</dbReference>
<dbReference type="GO" id="GO:0008422">
    <property type="term" value="F:beta-glucosidase activity"/>
    <property type="evidence" value="ECO:0007669"/>
    <property type="project" value="UniProtKB-EC"/>
</dbReference>
<sequence length="1009" mass="109206">MRLLLVLLLLLPFAASIPDLPDVSVLPLKTLCSSLVHIATTRYLSNPIPSSSNETRTRLAESYKDYAYGSAFDLPSSDQANSVASFTSFSALTLPSLVSALVPDFSSYTPAQQITALYTLPIHAVDSIHGSNYFRNTALYPQSLNIAATFDTRHAYKQGFSSCASTFDASGGSVRWIFSPLFGVSSSPAWARVYETYGEASKVVSEMSSSFIQGAAATSLCATTAKHYLGYANNQGRDRGISRAATRDRKVWNANLLNSNSQESNSKARATTVMTSYTQANGEYSINFDKKELGDLRRYFDGVVVTDFDEIWNSISWHRNAEDLKDALAMFYSFDGVDLLMAPHDDGEIIDAMVELVEENKIDRKLLEKKVTRLFRLKQQLLGPDFAAILSGSEPPALPSFDVAADREASYDAALTSITLLKNDGDVLPLENPSPAIIITGPTANFLPSMVGGWTFHWQGPTGNDDPGFNNGNNDEQATLLSGLQEKFADVTFKPFEFSTAGSDVAAGIESIVSTCTPESYVVISVGEQPYTEKPGDVRDAHLPDGQLRLVRGVREGCAGSKVIVVYFGGRARLLGDIVDNCDAFLAAFLPGVAGGTAVADVISGSHNPTGRLPVTWEKFNDGAGRFDSKISDLCTSNQNEDKNGAGDNFPNYSYEACESQWKFGEGLSYTNFEFTVDEGADADADSIVIEEGAGGSHNFTVRVKNVGERKGSTVSMMFYQTLVRKGATPSRKELFSFAKTKELEPGEEQVLVHELSAEDFLFSSPESSPRLILEDGMESLVVHGLEDCRTGNSEGCLNTRIKLKVAEPNQACLHACAAWELGCPVVFGEKFRCGDLCNDDWDWNYVDCVWGAVLTANDVVESACKALLDHCKNIFVTGPNSDDDVVNGGGGSTHNDSESLIITALVSVVVGVIAGIFLSGGLKGEKSEHNLFGRGSSSLTESNGRRVRESTLTTLEGDFRDDESYEEGGGEEGLDSDEEDDRNGLFLADQSLEGMAMTRMKTSTSVII</sequence>
<dbReference type="PANTHER" id="PTHR30620">
    <property type="entry name" value="PERIPLASMIC BETA-GLUCOSIDASE-RELATED"/>
    <property type="match status" value="1"/>
</dbReference>
<gene>
    <name evidence="12" type="ORF">TrVE_jg11656</name>
</gene>
<proteinExistence type="inferred from homology"/>
<evidence type="ECO:0000256" key="1">
    <source>
        <dbReference type="ARBA" id="ARBA00000448"/>
    </source>
</evidence>
<organism evidence="12 13">
    <name type="scientific">Triparma verrucosa</name>
    <dbReference type="NCBI Taxonomy" id="1606542"/>
    <lineage>
        <taxon>Eukaryota</taxon>
        <taxon>Sar</taxon>
        <taxon>Stramenopiles</taxon>
        <taxon>Ochrophyta</taxon>
        <taxon>Bolidophyceae</taxon>
        <taxon>Parmales</taxon>
        <taxon>Triparmaceae</taxon>
        <taxon>Triparma</taxon>
    </lineage>
</organism>
<dbReference type="EC" id="3.2.1.21" evidence="3"/>
<protein>
    <recommendedName>
        <fullName evidence="3">beta-glucosidase</fullName>
        <ecNumber evidence="3">3.2.1.21</ecNumber>
    </recommendedName>
</protein>
<dbReference type="SUPFAM" id="SSF51445">
    <property type="entry name" value="(Trans)glycosidases"/>
    <property type="match status" value="1"/>
</dbReference>
<dbReference type="Gene3D" id="2.60.40.10">
    <property type="entry name" value="Immunoglobulins"/>
    <property type="match status" value="1"/>
</dbReference>